<protein>
    <submittedName>
        <fullName evidence="2 3">Uncharacterized protein</fullName>
    </submittedName>
</protein>
<dbReference type="KEGG" id="gtt:GUITHDRAFT_119769"/>
<dbReference type="STRING" id="905079.L1ICR6"/>
<feature type="region of interest" description="Disordered" evidence="1">
    <location>
        <begin position="46"/>
        <end position="90"/>
    </location>
</feature>
<evidence type="ECO:0000313" key="2">
    <source>
        <dbReference type="EMBL" id="EKX34028.1"/>
    </source>
</evidence>
<dbReference type="PaxDb" id="55529-EKX34028"/>
<reference evidence="2 4" key="1">
    <citation type="journal article" date="2012" name="Nature">
        <title>Algal genomes reveal evolutionary mosaicism and the fate of nucleomorphs.</title>
        <authorList>
            <consortium name="DOE Joint Genome Institute"/>
            <person name="Curtis B.A."/>
            <person name="Tanifuji G."/>
            <person name="Burki F."/>
            <person name="Gruber A."/>
            <person name="Irimia M."/>
            <person name="Maruyama S."/>
            <person name="Arias M.C."/>
            <person name="Ball S.G."/>
            <person name="Gile G.H."/>
            <person name="Hirakawa Y."/>
            <person name="Hopkins J.F."/>
            <person name="Kuo A."/>
            <person name="Rensing S.A."/>
            <person name="Schmutz J."/>
            <person name="Symeonidi A."/>
            <person name="Elias M."/>
            <person name="Eveleigh R.J."/>
            <person name="Herman E.K."/>
            <person name="Klute M.J."/>
            <person name="Nakayama T."/>
            <person name="Obornik M."/>
            <person name="Reyes-Prieto A."/>
            <person name="Armbrust E.V."/>
            <person name="Aves S.J."/>
            <person name="Beiko R.G."/>
            <person name="Coutinho P."/>
            <person name="Dacks J.B."/>
            <person name="Durnford D.G."/>
            <person name="Fast N.M."/>
            <person name="Green B.R."/>
            <person name="Grisdale C.J."/>
            <person name="Hempel F."/>
            <person name="Henrissat B."/>
            <person name="Hoppner M.P."/>
            <person name="Ishida K."/>
            <person name="Kim E."/>
            <person name="Koreny L."/>
            <person name="Kroth P.G."/>
            <person name="Liu Y."/>
            <person name="Malik S.B."/>
            <person name="Maier U.G."/>
            <person name="McRose D."/>
            <person name="Mock T."/>
            <person name="Neilson J.A."/>
            <person name="Onodera N.T."/>
            <person name="Poole A.M."/>
            <person name="Pritham E.J."/>
            <person name="Richards T.A."/>
            <person name="Rocap G."/>
            <person name="Roy S.W."/>
            <person name="Sarai C."/>
            <person name="Schaack S."/>
            <person name="Shirato S."/>
            <person name="Slamovits C.H."/>
            <person name="Spencer D.F."/>
            <person name="Suzuki S."/>
            <person name="Worden A.Z."/>
            <person name="Zauner S."/>
            <person name="Barry K."/>
            <person name="Bell C."/>
            <person name="Bharti A.K."/>
            <person name="Crow J.A."/>
            <person name="Grimwood J."/>
            <person name="Kramer R."/>
            <person name="Lindquist E."/>
            <person name="Lucas S."/>
            <person name="Salamov A."/>
            <person name="McFadden G.I."/>
            <person name="Lane C.E."/>
            <person name="Keeling P.J."/>
            <person name="Gray M.W."/>
            <person name="Grigoriev I.V."/>
            <person name="Archibald J.M."/>
        </authorList>
    </citation>
    <scope>NUCLEOTIDE SEQUENCE</scope>
    <source>
        <strain evidence="2 4">CCMP2712</strain>
    </source>
</reference>
<reference evidence="3" key="3">
    <citation type="submission" date="2015-06" db="UniProtKB">
        <authorList>
            <consortium name="EnsemblProtists"/>
        </authorList>
    </citation>
    <scope>IDENTIFICATION</scope>
</reference>
<organism evidence="2">
    <name type="scientific">Guillardia theta (strain CCMP2712)</name>
    <name type="common">Cryptophyte</name>
    <dbReference type="NCBI Taxonomy" id="905079"/>
    <lineage>
        <taxon>Eukaryota</taxon>
        <taxon>Cryptophyceae</taxon>
        <taxon>Pyrenomonadales</taxon>
        <taxon>Geminigeraceae</taxon>
        <taxon>Guillardia</taxon>
    </lineage>
</organism>
<accession>L1ICR6</accession>
<reference evidence="4" key="2">
    <citation type="submission" date="2012-11" db="EMBL/GenBank/DDBJ databases">
        <authorList>
            <person name="Kuo A."/>
            <person name="Curtis B.A."/>
            <person name="Tanifuji G."/>
            <person name="Burki F."/>
            <person name="Gruber A."/>
            <person name="Irimia M."/>
            <person name="Maruyama S."/>
            <person name="Arias M.C."/>
            <person name="Ball S.G."/>
            <person name="Gile G.H."/>
            <person name="Hirakawa Y."/>
            <person name="Hopkins J.F."/>
            <person name="Rensing S.A."/>
            <person name="Schmutz J."/>
            <person name="Symeonidi A."/>
            <person name="Elias M."/>
            <person name="Eveleigh R.J."/>
            <person name="Herman E.K."/>
            <person name="Klute M.J."/>
            <person name="Nakayama T."/>
            <person name="Obornik M."/>
            <person name="Reyes-Prieto A."/>
            <person name="Armbrust E.V."/>
            <person name="Aves S.J."/>
            <person name="Beiko R.G."/>
            <person name="Coutinho P."/>
            <person name="Dacks J.B."/>
            <person name="Durnford D.G."/>
            <person name="Fast N.M."/>
            <person name="Green B.R."/>
            <person name="Grisdale C."/>
            <person name="Hempe F."/>
            <person name="Henrissat B."/>
            <person name="Hoppner M.P."/>
            <person name="Ishida K.-I."/>
            <person name="Kim E."/>
            <person name="Koreny L."/>
            <person name="Kroth P.G."/>
            <person name="Liu Y."/>
            <person name="Malik S.-B."/>
            <person name="Maier U.G."/>
            <person name="McRose D."/>
            <person name="Mock T."/>
            <person name="Neilson J.A."/>
            <person name="Onodera N.T."/>
            <person name="Poole A.M."/>
            <person name="Pritham E.J."/>
            <person name="Richards T.A."/>
            <person name="Rocap G."/>
            <person name="Roy S.W."/>
            <person name="Sarai C."/>
            <person name="Schaack S."/>
            <person name="Shirato S."/>
            <person name="Slamovits C.H."/>
            <person name="Spencer D.F."/>
            <person name="Suzuki S."/>
            <person name="Worden A.Z."/>
            <person name="Zauner S."/>
            <person name="Barry K."/>
            <person name="Bell C."/>
            <person name="Bharti A.K."/>
            <person name="Crow J.A."/>
            <person name="Grimwood J."/>
            <person name="Kramer R."/>
            <person name="Lindquist E."/>
            <person name="Lucas S."/>
            <person name="Salamov A."/>
            <person name="McFadden G.I."/>
            <person name="Lane C.E."/>
            <person name="Keeling P.J."/>
            <person name="Gray M.W."/>
            <person name="Grigoriev I.V."/>
            <person name="Archibald J.M."/>
        </authorList>
    </citation>
    <scope>NUCLEOTIDE SEQUENCE</scope>
    <source>
        <strain evidence="4">CCMP2712</strain>
    </source>
</reference>
<keyword evidence="4" id="KW-1185">Reference proteome</keyword>
<proteinExistence type="predicted"/>
<dbReference type="HOGENOM" id="CLU_089496_0_0_1"/>
<dbReference type="EnsemblProtists" id="EKX34028">
    <property type="protein sequence ID" value="EKX34028"/>
    <property type="gene ID" value="GUITHDRAFT_119769"/>
</dbReference>
<dbReference type="EMBL" id="JH993121">
    <property type="protein sequence ID" value="EKX34028.1"/>
    <property type="molecule type" value="Genomic_DNA"/>
</dbReference>
<dbReference type="RefSeq" id="XP_005821008.1">
    <property type="nucleotide sequence ID" value="XM_005820951.1"/>
</dbReference>
<evidence type="ECO:0000313" key="3">
    <source>
        <dbReference type="EnsemblProtists" id="EKX34028"/>
    </source>
</evidence>
<evidence type="ECO:0000256" key="1">
    <source>
        <dbReference type="SAM" id="MobiDB-lite"/>
    </source>
</evidence>
<dbReference type="AlphaFoldDB" id="L1ICR6"/>
<name>L1ICR6_GUITC</name>
<sequence>MLGADAANATSNVYVIAMELQKKDMELQKKDMEKDMELQKKDMELQKKDMELQKKDMEQQQKDMELQKKDMEQQQKDMKKDMEQQQKDMKKDMEQQQKDMKKDMEHLVNFYKRQLSTLTQRYVLEALFRKVVQIVRYSKDGAIPSMLSKSDLNAMQNGKISMTDVNRLLTDNEHAEFRRKVWERIGLPQDLVIPTFDPKMMLYGQLSEMIHGSPGNYVFLPSDADELHIRFFSEVAKFFEKNIDYFDIVSANAGETLEADFFRKIKTNSTGKPRP</sequence>
<evidence type="ECO:0000313" key="4">
    <source>
        <dbReference type="Proteomes" id="UP000011087"/>
    </source>
</evidence>
<gene>
    <name evidence="2" type="ORF">GUITHDRAFT_119769</name>
</gene>
<dbReference type="Proteomes" id="UP000011087">
    <property type="component" value="Unassembled WGS sequence"/>
</dbReference>
<dbReference type="GeneID" id="17290790"/>